<keyword evidence="3" id="KW-1185">Reference proteome</keyword>
<dbReference type="Proteomes" id="UP000000740">
    <property type="component" value="Plasmid pHLAC01"/>
</dbReference>
<evidence type="ECO:0000313" key="3">
    <source>
        <dbReference type="Proteomes" id="UP000000740"/>
    </source>
</evidence>
<feature type="compositionally biased region" description="Polar residues" evidence="1">
    <location>
        <begin position="53"/>
        <end position="63"/>
    </location>
</feature>
<accession>B9LWV6</accession>
<dbReference type="HOGENOM" id="CLU_2127754_0_0_2"/>
<dbReference type="KEGG" id="hla:Hlac_3435"/>
<evidence type="ECO:0000313" key="2">
    <source>
        <dbReference type="EMBL" id="ACM58947.1"/>
    </source>
</evidence>
<geneLocation type="plasmid" evidence="2 3">
    <name>pHLAC01</name>
</geneLocation>
<dbReference type="GeneID" id="31400952"/>
<proteinExistence type="predicted"/>
<protein>
    <submittedName>
        <fullName evidence="2">Uncharacterized protein</fullName>
    </submittedName>
</protein>
<organism evidence="2 3">
    <name type="scientific">Halorubrum lacusprofundi (strain ATCC 49239 / DSM 5036 / JCM 8891 / ACAM 34)</name>
    <dbReference type="NCBI Taxonomy" id="416348"/>
    <lineage>
        <taxon>Archaea</taxon>
        <taxon>Methanobacteriati</taxon>
        <taxon>Methanobacteriota</taxon>
        <taxon>Stenosarchaea group</taxon>
        <taxon>Halobacteria</taxon>
        <taxon>Halobacteriales</taxon>
        <taxon>Haloferacaceae</taxon>
        <taxon>Halorubrum</taxon>
    </lineage>
</organism>
<sequence>MGEKMPRWLNPKLGQRDNGTTLRHVYKRGEYEGDVVTAHVQGERINISGDTGPDNSDYTTRTPSGAARKADRRHRGVDARDDPYGYSGWDWWEYQTEDREWIPISELPEWTRP</sequence>
<name>B9LWV6_HALLT</name>
<keyword evidence="2" id="KW-0614">Plasmid</keyword>
<feature type="region of interest" description="Disordered" evidence="1">
    <location>
        <begin position="43"/>
        <end position="79"/>
    </location>
</feature>
<evidence type="ECO:0000256" key="1">
    <source>
        <dbReference type="SAM" id="MobiDB-lite"/>
    </source>
</evidence>
<dbReference type="EMBL" id="CP001367">
    <property type="protein sequence ID" value="ACM58947.1"/>
    <property type="molecule type" value="Genomic_DNA"/>
</dbReference>
<dbReference type="eggNOG" id="ENOG502N5K1">
    <property type="taxonomic scope" value="Archaea"/>
</dbReference>
<gene>
    <name evidence="2" type="ordered locus">Hlac_3435</name>
</gene>
<dbReference type="AlphaFoldDB" id="B9LWV6"/>
<reference evidence="2 3" key="1">
    <citation type="journal article" date="2016" name="Stand. Genomic Sci.">
        <title>Complete genome sequence of the Antarctic Halorubrum lacusprofundi type strain ACAM 34.</title>
        <authorList>
            <person name="Anderson I.J."/>
            <person name="DasSarma P."/>
            <person name="Lucas S."/>
            <person name="Copeland A."/>
            <person name="Lapidus A."/>
            <person name="Del Rio T.G."/>
            <person name="Tice H."/>
            <person name="Dalin E."/>
            <person name="Bruce D.C."/>
            <person name="Goodwin L."/>
            <person name="Pitluck S."/>
            <person name="Sims D."/>
            <person name="Brettin T.S."/>
            <person name="Detter J.C."/>
            <person name="Han C.S."/>
            <person name="Larimer F."/>
            <person name="Hauser L."/>
            <person name="Land M."/>
            <person name="Ivanova N."/>
            <person name="Richardson P."/>
            <person name="Cavicchioli R."/>
            <person name="DasSarma S."/>
            <person name="Woese C.R."/>
            <person name="Kyrpides N.C."/>
        </authorList>
    </citation>
    <scope>NUCLEOTIDE SEQUENCE [LARGE SCALE GENOMIC DNA]</scope>
    <source>
        <strain evidence="3">ATCC 49239 / DSM 5036 / JCM 8891 / ACAM 34</strain>
    </source>
</reference>
<dbReference type="RefSeq" id="WP_012660151.1">
    <property type="nucleotide sequence ID" value="NC_012030.1"/>
</dbReference>